<sequence>MALLLNELHPGWRTLRIHESSPEFRGVSRKLAQECANYVPTQYRPDAPLGAVIEGYRNENLEKQTFEDGAFDLVVSLDVMEHINDPEACFREIWRTLKPGGAYIFTAPTYKEGVRTERAARLLENGELELYREPEYHGNPINPQGSIVTFRYGYDFPELIAGWAAFEVRVVRFSDRHHAIIGEFTETYVCARIC</sequence>
<accession>A0A6I6MVX6</accession>
<evidence type="ECO:0000313" key="2">
    <source>
        <dbReference type="EMBL" id="QGZ96554.1"/>
    </source>
</evidence>
<reference evidence="3" key="1">
    <citation type="submission" date="2019-12" db="EMBL/GenBank/DDBJ databases">
        <title>Complete genome of Terracaulis silvestris 0127_4.</title>
        <authorList>
            <person name="Vieira S."/>
            <person name="Riedel T."/>
            <person name="Sproer C."/>
            <person name="Pascual J."/>
            <person name="Boedeker C."/>
            <person name="Overmann J."/>
        </authorList>
    </citation>
    <scope>NUCLEOTIDE SEQUENCE [LARGE SCALE GENOMIC DNA]</scope>
    <source>
        <strain evidence="3">0127_4</strain>
    </source>
</reference>
<keyword evidence="2" id="KW-0808">Transferase</keyword>
<dbReference type="GO" id="GO:0032259">
    <property type="term" value="P:methylation"/>
    <property type="evidence" value="ECO:0007669"/>
    <property type="project" value="UniProtKB-KW"/>
</dbReference>
<protein>
    <submittedName>
        <fullName evidence="2">Bifunctional 3-demethylubiquinone-9 3-methyltransferase/ 2-octaprenyl-6-hydroxy phenol methylase</fullName>
    </submittedName>
</protein>
<gene>
    <name evidence="2" type="ORF">DSM104635_03414</name>
</gene>
<dbReference type="GO" id="GO:0008757">
    <property type="term" value="F:S-adenosylmethionine-dependent methyltransferase activity"/>
    <property type="evidence" value="ECO:0007669"/>
    <property type="project" value="InterPro"/>
</dbReference>
<feature type="domain" description="Methyltransferase type 11" evidence="1">
    <location>
        <begin position="56"/>
        <end position="105"/>
    </location>
</feature>
<name>A0A6I6MVX6_9CAUL</name>
<dbReference type="KEGG" id="tsv:DSM104635_03414"/>
<dbReference type="EMBL" id="CP047045">
    <property type="protein sequence ID" value="QGZ96554.1"/>
    <property type="molecule type" value="Genomic_DNA"/>
</dbReference>
<dbReference type="RefSeq" id="WP_228445733.1">
    <property type="nucleotide sequence ID" value="NZ_CP047045.1"/>
</dbReference>
<organism evidence="2 3">
    <name type="scientific">Terricaulis silvestris</name>
    <dbReference type="NCBI Taxonomy" id="2686094"/>
    <lineage>
        <taxon>Bacteria</taxon>
        <taxon>Pseudomonadati</taxon>
        <taxon>Pseudomonadota</taxon>
        <taxon>Alphaproteobacteria</taxon>
        <taxon>Caulobacterales</taxon>
        <taxon>Caulobacteraceae</taxon>
        <taxon>Terricaulis</taxon>
    </lineage>
</organism>
<dbReference type="SUPFAM" id="SSF53335">
    <property type="entry name" value="S-adenosyl-L-methionine-dependent methyltransferases"/>
    <property type="match status" value="1"/>
</dbReference>
<dbReference type="Gene3D" id="3.40.50.150">
    <property type="entry name" value="Vaccinia Virus protein VP39"/>
    <property type="match status" value="1"/>
</dbReference>
<dbReference type="AlphaFoldDB" id="A0A6I6MVX6"/>
<keyword evidence="2" id="KW-0830">Ubiquinone</keyword>
<keyword evidence="2" id="KW-0489">Methyltransferase</keyword>
<dbReference type="Pfam" id="PF08241">
    <property type="entry name" value="Methyltransf_11"/>
    <property type="match status" value="1"/>
</dbReference>
<evidence type="ECO:0000313" key="3">
    <source>
        <dbReference type="Proteomes" id="UP000431269"/>
    </source>
</evidence>
<dbReference type="InterPro" id="IPR029063">
    <property type="entry name" value="SAM-dependent_MTases_sf"/>
</dbReference>
<dbReference type="CDD" id="cd02440">
    <property type="entry name" value="AdoMet_MTases"/>
    <property type="match status" value="1"/>
</dbReference>
<proteinExistence type="predicted"/>
<evidence type="ECO:0000259" key="1">
    <source>
        <dbReference type="Pfam" id="PF08241"/>
    </source>
</evidence>
<dbReference type="Proteomes" id="UP000431269">
    <property type="component" value="Chromosome"/>
</dbReference>
<dbReference type="InterPro" id="IPR013216">
    <property type="entry name" value="Methyltransf_11"/>
</dbReference>
<keyword evidence="3" id="KW-1185">Reference proteome</keyword>